<gene>
    <name evidence="1" type="ORF">OFLC_LOCUS11540</name>
</gene>
<dbReference type="WBParaSite" id="OFLC_0001153901-mRNA-1">
    <property type="protein sequence ID" value="OFLC_0001153901-mRNA-1"/>
    <property type="gene ID" value="OFLC_0001153901"/>
</dbReference>
<accession>A0A183HVM7</accession>
<evidence type="ECO:0000313" key="3">
    <source>
        <dbReference type="WBParaSite" id="OFLC_0001153901-mRNA-1"/>
    </source>
</evidence>
<protein>
    <submittedName>
        <fullName evidence="3">DUF1778 domain-containing protein</fullName>
    </submittedName>
</protein>
<proteinExistence type="predicted"/>
<dbReference type="Proteomes" id="UP000267606">
    <property type="component" value="Unassembled WGS sequence"/>
</dbReference>
<sequence>MSPIMKLRKQSRNKSDAYLIRNSQNLDEFLEVAERVEKKVVKQHIEVGSSYSFRKI</sequence>
<evidence type="ECO:0000313" key="2">
    <source>
        <dbReference type="Proteomes" id="UP000267606"/>
    </source>
</evidence>
<reference evidence="1 2" key="2">
    <citation type="submission" date="2018-11" db="EMBL/GenBank/DDBJ databases">
        <authorList>
            <consortium name="Pathogen Informatics"/>
        </authorList>
    </citation>
    <scope>NUCLEOTIDE SEQUENCE [LARGE SCALE GENOMIC DNA]</scope>
</reference>
<dbReference type="STRING" id="387005.A0A183HVM7"/>
<reference evidence="3" key="1">
    <citation type="submission" date="2016-06" db="UniProtKB">
        <authorList>
            <consortium name="WormBaseParasite"/>
        </authorList>
    </citation>
    <scope>IDENTIFICATION</scope>
</reference>
<evidence type="ECO:0000313" key="1">
    <source>
        <dbReference type="EMBL" id="VDO77210.1"/>
    </source>
</evidence>
<organism evidence="3">
    <name type="scientific">Onchocerca flexuosa</name>
    <dbReference type="NCBI Taxonomy" id="387005"/>
    <lineage>
        <taxon>Eukaryota</taxon>
        <taxon>Metazoa</taxon>
        <taxon>Ecdysozoa</taxon>
        <taxon>Nematoda</taxon>
        <taxon>Chromadorea</taxon>
        <taxon>Rhabditida</taxon>
        <taxon>Spirurina</taxon>
        <taxon>Spiruromorpha</taxon>
        <taxon>Filarioidea</taxon>
        <taxon>Onchocercidae</taxon>
        <taxon>Onchocerca</taxon>
    </lineage>
</organism>
<dbReference type="AlphaFoldDB" id="A0A183HVM7"/>
<dbReference type="EMBL" id="UZAJ01016768">
    <property type="protein sequence ID" value="VDO77210.1"/>
    <property type="molecule type" value="Genomic_DNA"/>
</dbReference>
<keyword evidence="2" id="KW-1185">Reference proteome</keyword>
<name>A0A183HVM7_9BILA</name>